<name>A0A0M3ISL7_ASCLU</name>
<evidence type="ECO:0000313" key="2">
    <source>
        <dbReference type="WBParaSite" id="ALUE_0002174501-mRNA-1"/>
    </source>
</evidence>
<dbReference type="InterPro" id="IPR036388">
    <property type="entry name" value="WH-like_DNA-bd_sf"/>
</dbReference>
<reference evidence="2" key="1">
    <citation type="submission" date="2017-02" db="UniProtKB">
        <authorList>
            <consortium name="WormBaseParasite"/>
        </authorList>
    </citation>
    <scope>IDENTIFICATION</scope>
</reference>
<dbReference type="Proteomes" id="UP000036681">
    <property type="component" value="Unplaced"/>
</dbReference>
<organism evidence="1 2">
    <name type="scientific">Ascaris lumbricoides</name>
    <name type="common">Giant roundworm</name>
    <dbReference type="NCBI Taxonomy" id="6252"/>
    <lineage>
        <taxon>Eukaryota</taxon>
        <taxon>Metazoa</taxon>
        <taxon>Ecdysozoa</taxon>
        <taxon>Nematoda</taxon>
        <taxon>Chromadorea</taxon>
        <taxon>Rhabditida</taxon>
        <taxon>Spirurina</taxon>
        <taxon>Ascaridomorpha</taxon>
        <taxon>Ascaridoidea</taxon>
        <taxon>Ascarididae</taxon>
        <taxon>Ascaris</taxon>
    </lineage>
</organism>
<sequence length="116" mass="13025">MFFFSLKIAVNRETNGAPSGGVIAKNKTKDSTRSLGTGRGVTMRTRANALMPMQEKIFKYLCKSANSTMGEFIEDIRENIPSYLYNELTFNSDINELAADGLIMQTDDDEHFMANR</sequence>
<dbReference type="Gene3D" id="1.10.10.10">
    <property type="entry name" value="Winged helix-like DNA-binding domain superfamily/Winged helix DNA-binding domain"/>
    <property type="match status" value="1"/>
</dbReference>
<keyword evidence="1" id="KW-1185">Reference proteome</keyword>
<evidence type="ECO:0000313" key="1">
    <source>
        <dbReference type="Proteomes" id="UP000036681"/>
    </source>
</evidence>
<protein>
    <submittedName>
        <fullName evidence="2">RPA_C domain-containing protein</fullName>
    </submittedName>
</protein>
<dbReference type="AlphaFoldDB" id="A0A0M3ISL7"/>
<accession>A0A0M3ISL7</accession>
<proteinExistence type="predicted"/>
<dbReference type="WBParaSite" id="ALUE_0002174501-mRNA-1">
    <property type="protein sequence ID" value="ALUE_0002174501-mRNA-1"/>
    <property type="gene ID" value="ALUE_0002174501"/>
</dbReference>